<comment type="subcellular location">
    <subcellularLocation>
        <location evidence="2">Mitochondrion</location>
    </subcellularLocation>
</comment>
<comment type="caution">
    <text evidence="27">The sequence shown here is derived from an EMBL/GenBank/DDBJ whole genome shotgun (WGS) entry which is preliminary data.</text>
</comment>
<dbReference type="PIRSF" id="PIRSF015582">
    <property type="entry name" value="Cit_lyase_B"/>
    <property type="match status" value="1"/>
</dbReference>
<comment type="cofactor">
    <cofactor evidence="1">
        <name>Mg(2+)</name>
        <dbReference type="ChEBI" id="CHEBI:18420"/>
    </cofactor>
</comment>
<evidence type="ECO:0000256" key="10">
    <source>
        <dbReference type="ARBA" id="ARBA00022990"/>
    </source>
</evidence>
<evidence type="ECO:0000256" key="22">
    <source>
        <dbReference type="ARBA" id="ARBA00076788"/>
    </source>
</evidence>
<dbReference type="GO" id="GO:0046872">
    <property type="term" value="F:metal ion binding"/>
    <property type="evidence" value="ECO:0007669"/>
    <property type="project" value="UniProtKB-KW"/>
</dbReference>
<dbReference type="EC" id="3.1.2.30" evidence="18"/>
<dbReference type="Pfam" id="PF03328">
    <property type="entry name" value="HpcH_HpaI"/>
    <property type="match status" value="1"/>
</dbReference>
<evidence type="ECO:0000256" key="5">
    <source>
        <dbReference type="ARBA" id="ARBA00022679"/>
    </source>
</evidence>
<comment type="subunit">
    <text evidence="3">Homotrimer.</text>
</comment>
<dbReference type="EC" id="4.1.3.25" evidence="19"/>
<feature type="binding site" evidence="25">
    <location>
        <position position="206"/>
    </location>
    <ligand>
        <name>Mg(2+)</name>
        <dbReference type="ChEBI" id="CHEBI:18420"/>
    </ligand>
</feature>
<evidence type="ECO:0000256" key="16">
    <source>
        <dbReference type="ARBA" id="ARBA00055540"/>
    </source>
</evidence>
<dbReference type="InterPro" id="IPR040186">
    <property type="entry name" value="Citramalyl-CoA_lyase"/>
</dbReference>
<evidence type="ECO:0000256" key="12">
    <source>
        <dbReference type="ARBA" id="ARBA00023239"/>
    </source>
</evidence>
<dbReference type="InterPro" id="IPR040442">
    <property type="entry name" value="Pyrv_kinase-like_dom_sf"/>
</dbReference>
<dbReference type="AlphaFoldDB" id="A0A8S4Q148"/>
<keyword evidence="6 25" id="KW-0479">Metal-binding</keyword>
<name>A0A8S4Q148_OWEFU</name>
<sequence length="342" mass="38028">MAQYLNRTLRQVQQQICKQFSRESQTIQQRNYANGTSSGSTPRRAVLYVPGSDQRKLSKIPSLKVDCAVMDCEDGVAVNRKDEARHTICKALDELVFGATECVARVNSVSSGLAEEDMKVILQANRLPDTIMLPKVESVQDIKWFSETLSQVLKHRDLRGDRINLVIFVESARGLLNLRDICLWGQELSKGDTCFNLDGIVFGSDDFCADIGATRTTDAMELLYARQKVVIIAKAFGLQAIDLVHIDYKDLESLKRTSEAGAGMGFTGKQVIHPSQVPIVQAAFSPSPAKIEWASQLIEEFKLHQASGQGAFNFRGHMIDKPLLLQAENVLKLAERIKDNDT</sequence>
<evidence type="ECO:0000256" key="7">
    <source>
        <dbReference type="ARBA" id="ARBA00022801"/>
    </source>
</evidence>
<evidence type="ECO:0000256" key="18">
    <source>
        <dbReference type="ARBA" id="ARBA00066460"/>
    </source>
</evidence>
<dbReference type="InterPro" id="IPR011206">
    <property type="entry name" value="Citrate_lyase_beta/mcl1/mcl2"/>
</dbReference>
<evidence type="ECO:0000256" key="4">
    <source>
        <dbReference type="ARBA" id="ARBA00012636"/>
    </source>
</evidence>
<dbReference type="PANTHER" id="PTHR11105:SF0">
    <property type="entry name" value="CITRAMALYL-COA LYASE, MITOCHONDRIAL"/>
    <property type="match status" value="1"/>
</dbReference>
<keyword evidence="9" id="KW-0809">Transit peptide</keyword>
<comment type="catalytic activity">
    <reaction evidence="14">
        <text>propanoyl-CoA + glyoxylate + H2O = 3-methylmalate + CoA + H(+)</text>
        <dbReference type="Rhea" id="RHEA:47628"/>
        <dbReference type="ChEBI" id="CHEBI:15377"/>
        <dbReference type="ChEBI" id="CHEBI:15378"/>
        <dbReference type="ChEBI" id="CHEBI:36655"/>
        <dbReference type="ChEBI" id="CHEBI:57287"/>
        <dbReference type="ChEBI" id="CHEBI:57392"/>
        <dbReference type="ChEBI" id="CHEBI:87810"/>
    </reaction>
</comment>
<comment type="function">
    <text evidence="16">Mitochondrial citramalyl-CoA lyase indirectly involved in the vitamin B12 metabolism. Converts citramalyl-CoA into acetyl-CoA and pyruvate in the C5-dicarboxylate catabolism pathway. The C5-dicarboxylate catabolism pathway is required to detoxify itaconate, a vitamin B12-poisoning metabolite. Also acts as a malate synthase in vitro, converting glyoxylate and acetyl-CoA to malate. Also displays malyl-CoA thioesterase activity. Also acts as a beta-methylmalate synthase in vitro, by mediating conversion of glyoxylate and propionyl-CoA to beta-methylmalate. Also has very weak citramalate synthase activity in vitro.</text>
</comment>
<keyword evidence="10" id="KW-0007">Acetylation</keyword>
<reference evidence="27" key="1">
    <citation type="submission" date="2022-03" db="EMBL/GenBank/DDBJ databases">
        <authorList>
            <person name="Martin C."/>
        </authorList>
    </citation>
    <scope>NUCLEOTIDE SEQUENCE</scope>
</reference>
<evidence type="ECO:0000313" key="28">
    <source>
        <dbReference type="Proteomes" id="UP000749559"/>
    </source>
</evidence>
<dbReference type="Proteomes" id="UP000749559">
    <property type="component" value="Unassembled WGS sequence"/>
</dbReference>
<feature type="domain" description="HpcH/HpaI aldolase/citrate lyase" evidence="26">
    <location>
        <begin position="44"/>
        <end position="274"/>
    </location>
</feature>
<gene>
    <name evidence="27" type="ORF">OFUS_LOCUS23900</name>
</gene>
<dbReference type="GO" id="GO:0047777">
    <property type="term" value="F:(S)-citramalyl-CoA lyase activity"/>
    <property type="evidence" value="ECO:0007669"/>
    <property type="project" value="UniProtKB-EC"/>
</dbReference>
<evidence type="ECO:0000256" key="13">
    <source>
        <dbReference type="ARBA" id="ARBA00047918"/>
    </source>
</evidence>
<evidence type="ECO:0000259" key="26">
    <source>
        <dbReference type="Pfam" id="PF03328"/>
    </source>
</evidence>
<evidence type="ECO:0000256" key="14">
    <source>
        <dbReference type="ARBA" id="ARBA00051623"/>
    </source>
</evidence>
<comment type="catalytic activity">
    <reaction evidence="15">
        <text>(3S)-citramalyl-CoA = pyruvate + acetyl-CoA</text>
        <dbReference type="Rhea" id="RHEA:22612"/>
        <dbReference type="ChEBI" id="CHEBI:15361"/>
        <dbReference type="ChEBI" id="CHEBI:57288"/>
        <dbReference type="ChEBI" id="CHEBI:58668"/>
        <dbReference type="EC" id="4.1.3.25"/>
    </reaction>
</comment>
<evidence type="ECO:0000256" key="20">
    <source>
        <dbReference type="ARBA" id="ARBA00072098"/>
    </source>
</evidence>
<protein>
    <recommendedName>
        <fullName evidence="20">Citramalyl-CoA lyase, mitochondrial</fullName>
        <ecNumber evidence="4">2.3.3.9</ecNumber>
        <ecNumber evidence="18">3.1.2.30</ecNumber>
        <ecNumber evidence="19">4.1.3.25</ecNumber>
    </recommendedName>
    <alternativeName>
        <fullName evidence="22">(3S)-malyl-CoA thioesterase</fullName>
    </alternativeName>
    <alternativeName>
        <fullName evidence="23">Beta-methylmalate synthase</fullName>
    </alternativeName>
    <alternativeName>
        <fullName evidence="21">Malate synthase</fullName>
    </alternativeName>
</protein>
<evidence type="ECO:0000256" key="9">
    <source>
        <dbReference type="ARBA" id="ARBA00022946"/>
    </source>
</evidence>
<accession>A0A8S4Q148</accession>
<evidence type="ECO:0000313" key="27">
    <source>
        <dbReference type="EMBL" id="CAH1799947.1"/>
    </source>
</evidence>
<feature type="binding site" evidence="25">
    <location>
        <position position="170"/>
    </location>
    <ligand>
        <name>Mg(2+)</name>
        <dbReference type="ChEBI" id="CHEBI:18420"/>
    </ligand>
</feature>
<evidence type="ECO:0000256" key="11">
    <source>
        <dbReference type="ARBA" id="ARBA00023128"/>
    </source>
</evidence>
<evidence type="ECO:0000256" key="24">
    <source>
        <dbReference type="PIRSR" id="PIRSR015582-1"/>
    </source>
</evidence>
<keyword evidence="5" id="KW-0808">Transferase</keyword>
<feature type="binding site" evidence="24">
    <location>
        <position position="105"/>
    </location>
    <ligand>
        <name>substrate</name>
    </ligand>
</feature>
<keyword evidence="11" id="KW-0496">Mitochondrion</keyword>
<dbReference type="GO" id="GO:0106064">
    <property type="term" value="P:regulation of cobalamin metabolic process"/>
    <property type="evidence" value="ECO:0007669"/>
    <property type="project" value="UniProtKB-ARBA"/>
</dbReference>
<organism evidence="27 28">
    <name type="scientific">Owenia fusiformis</name>
    <name type="common">Polychaete worm</name>
    <dbReference type="NCBI Taxonomy" id="6347"/>
    <lineage>
        <taxon>Eukaryota</taxon>
        <taxon>Metazoa</taxon>
        <taxon>Spiralia</taxon>
        <taxon>Lophotrochozoa</taxon>
        <taxon>Annelida</taxon>
        <taxon>Polychaeta</taxon>
        <taxon>Sedentaria</taxon>
        <taxon>Canalipalpata</taxon>
        <taxon>Sabellida</taxon>
        <taxon>Oweniida</taxon>
        <taxon>Oweniidae</taxon>
        <taxon>Owenia</taxon>
    </lineage>
</organism>
<dbReference type="GO" id="GO:0005739">
    <property type="term" value="C:mitochondrion"/>
    <property type="evidence" value="ECO:0007669"/>
    <property type="project" value="UniProtKB-SubCell"/>
</dbReference>
<dbReference type="GO" id="GO:0004474">
    <property type="term" value="F:malate synthase activity"/>
    <property type="evidence" value="ECO:0007669"/>
    <property type="project" value="UniProtKB-EC"/>
</dbReference>
<evidence type="ECO:0000256" key="6">
    <source>
        <dbReference type="ARBA" id="ARBA00022723"/>
    </source>
</evidence>
<dbReference type="SUPFAM" id="SSF51621">
    <property type="entry name" value="Phosphoenolpyruvate/pyruvate domain"/>
    <property type="match status" value="1"/>
</dbReference>
<dbReference type="InterPro" id="IPR015813">
    <property type="entry name" value="Pyrv/PenolPyrv_kinase-like_dom"/>
</dbReference>
<keyword evidence="28" id="KW-1185">Reference proteome</keyword>
<evidence type="ECO:0000256" key="23">
    <source>
        <dbReference type="ARBA" id="ARBA00083020"/>
    </source>
</evidence>
<evidence type="ECO:0000256" key="21">
    <source>
        <dbReference type="ARBA" id="ARBA00076231"/>
    </source>
</evidence>
<comment type="catalytic activity">
    <reaction evidence="13">
        <text>glyoxylate + acetyl-CoA + H2O = (S)-malate + CoA + H(+)</text>
        <dbReference type="Rhea" id="RHEA:18181"/>
        <dbReference type="ChEBI" id="CHEBI:15377"/>
        <dbReference type="ChEBI" id="CHEBI:15378"/>
        <dbReference type="ChEBI" id="CHEBI:15589"/>
        <dbReference type="ChEBI" id="CHEBI:36655"/>
        <dbReference type="ChEBI" id="CHEBI:57287"/>
        <dbReference type="ChEBI" id="CHEBI:57288"/>
        <dbReference type="EC" id="2.3.3.9"/>
    </reaction>
</comment>
<dbReference type="EC" id="2.3.3.9" evidence="4"/>
<keyword evidence="8 25" id="KW-0460">Magnesium</keyword>
<evidence type="ECO:0000256" key="1">
    <source>
        <dbReference type="ARBA" id="ARBA00001946"/>
    </source>
</evidence>
<dbReference type="FunFam" id="3.20.20.60:FF:000014">
    <property type="entry name" value="Citrate lyase subunit beta-like protein"/>
    <property type="match status" value="1"/>
</dbReference>
<dbReference type="PANTHER" id="PTHR11105">
    <property type="entry name" value="CITRATE LYASE SUBUNIT BETA-RELATED"/>
    <property type="match status" value="1"/>
</dbReference>
<dbReference type="Gene3D" id="3.20.20.60">
    <property type="entry name" value="Phosphoenolpyruvate-binding domains"/>
    <property type="match status" value="1"/>
</dbReference>
<proteinExistence type="inferred from homology"/>
<evidence type="ECO:0000256" key="2">
    <source>
        <dbReference type="ARBA" id="ARBA00004173"/>
    </source>
</evidence>
<evidence type="ECO:0000256" key="8">
    <source>
        <dbReference type="ARBA" id="ARBA00022842"/>
    </source>
</evidence>
<evidence type="ECO:0000256" key="17">
    <source>
        <dbReference type="ARBA" id="ARBA00061542"/>
    </source>
</evidence>
<dbReference type="OrthoDB" id="1773at2759"/>
<evidence type="ECO:0000256" key="19">
    <source>
        <dbReference type="ARBA" id="ARBA00066840"/>
    </source>
</evidence>
<keyword evidence="7" id="KW-0378">Hydrolase</keyword>
<dbReference type="EMBL" id="CAIIXF020000011">
    <property type="protein sequence ID" value="CAH1799947.1"/>
    <property type="molecule type" value="Genomic_DNA"/>
</dbReference>
<evidence type="ECO:0000256" key="3">
    <source>
        <dbReference type="ARBA" id="ARBA00011233"/>
    </source>
</evidence>
<evidence type="ECO:0000256" key="25">
    <source>
        <dbReference type="PIRSR" id="PIRSR015582-2"/>
    </source>
</evidence>
<dbReference type="GO" id="GO:0016787">
    <property type="term" value="F:hydrolase activity"/>
    <property type="evidence" value="ECO:0007669"/>
    <property type="project" value="UniProtKB-KW"/>
</dbReference>
<comment type="similarity">
    <text evidence="17">Belongs to the HpcH/HpaI aldolase family. Citrate lyase beta subunit-like subfamily.</text>
</comment>
<evidence type="ECO:0000256" key="15">
    <source>
        <dbReference type="ARBA" id="ARBA00051672"/>
    </source>
</evidence>
<dbReference type="InterPro" id="IPR005000">
    <property type="entry name" value="Aldolase/citrate-lyase_domain"/>
</dbReference>
<feature type="binding site" evidence="24">
    <location>
        <position position="170"/>
    </location>
    <ligand>
        <name>substrate</name>
    </ligand>
</feature>
<keyword evidence="12" id="KW-0456">Lyase</keyword>